<protein>
    <submittedName>
        <fullName evidence="3">Polyketide cyclase</fullName>
    </submittedName>
</protein>
<dbReference type="Gene3D" id="3.30.530.20">
    <property type="match status" value="1"/>
</dbReference>
<evidence type="ECO:0000313" key="3">
    <source>
        <dbReference type="EMBL" id="RPD37938.1"/>
    </source>
</evidence>
<proteinExistence type="inferred from homology"/>
<dbReference type="InterPro" id="IPR023393">
    <property type="entry name" value="START-like_dom_sf"/>
</dbReference>
<keyword evidence="4" id="KW-1185">Reference proteome</keyword>
<dbReference type="InterPro" id="IPR013538">
    <property type="entry name" value="ASHA1/2-like_C"/>
</dbReference>
<reference evidence="4" key="1">
    <citation type="submission" date="2018-11" db="EMBL/GenBank/DDBJ databases">
        <title>Chitinophaga lutea sp.nov., isolate from arsenic contaminated soil.</title>
        <authorList>
            <person name="Zong Y."/>
        </authorList>
    </citation>
    <scope>NUCLEOTIDE SEQUENCE [LARGE SCALE GENOMIC DNA]</scope>
    <source>
        <strain evidence="4">YLT18</strain>
    </source>
</reference>
<dbReference type="OrthoDB" id="384974at2"/>
<accession>A0A3N4M4S5</accession>
<comment type="caution">
    <text evidence="3">The sequence shown here is derived from an EMBL/GenBank/DDBJ whole genome shotgun (WGS) entry which is preliminary data.</text>
</comment>
<evidence type="ECO:0000259" key="2">
    <source>
        <dbReference type="Pfam" id="PF08327"/>
    </source>
</evidence>
<organism evidence="3 4">
    <name type="scientific">Chitinophaga barathri</name>
    <dbReference type="NCBI Taxonomy" id="1647451"/>
    <lineage>
        <taxon>Bacteria</taxon>
        <taxon>Pseudomonadati</taxon>
        <taxon>Bacteroidota</taxon>
        <taxon>Chitinophagia</taxon>
        <taxon>Chitinophagales</taxon>
        <taxon>Chitinophagaceae</taxon>
        <taxon>Chitinophaga</taxon>
    </lineage>
</organism>
<feature type="domain" description="Activator of Hsp90 ATPase homologue 1/2-like C-terminal" evidence="2">
    <location>
        <begin position="13"/>
        <end position="122"/>
    </location>
</feature>
<dbReference type="AlphaFoldDB" id="A0A3N4M4S5"/>
<dbReference type="RefSeq" id="WP_120519444.1">
    <property type="nucleotide sequence ID" value="NZ_QXZY01000021.1"/>
</dbReference>
<dbReference type="SUPFAM" id="SSF55961">
    <property type="entry name" value="Bet v1-like"/>
    <property type="match status" value="1"/>
</dbReference>
<name>A0A3N4M4S5_9BACT</name>
<gene>
    <name evidence="3" type="ORF">EG028_27640</name>
</gene>
<dbReference type="EMBL" id="RMBX01000022">
    <property type="protein sequence ID" value="RPD37938.1"/>
    <property type="molecule type" value="Genomic_DNA"/>
</dbReference>
<comment type="similarity">
    <text evidence="1">Belongs to the AHA1 family.</text>
</comment>
<evidence type="ECO:0000313" key="4">
    <source>
        <dbReference type="Proteomes" id="UP000279089"/>
    </source>
</evidence>
<dbReference type="Pfam" id="PF08327">
    <property type="entry name" value="AHSA1"/>
    <property type="match status" value="1"/>
</dbReference>
<evidence type="ECO:0000256" key="1">
    <source>
        <dbReference type="ARBA" id="ARBA00006817"/>
    </source>
</evidence>
<sequence length="139" mass="15969">MEKQAITVEIFIDAPVEKVWRLWNEPRHIIQWNQPSTDWHTTHVENDAVTDGKFLFVMKAKDGSGGFDFGGVYDEVAIHRTMSYTLSDGRKTTNRFTETAGGTTITETFEPERKTPLNEQERFCASVLETFKKYAETSQ</sequence>
<dbReference type="Proteomes" id="UP000279089">
    <property type="component" value="Unassembled WGS sequence"/>
</dbReference>